<dbReference type="EMBL" id="LT841358">
    <property type="protein sequence ID" value="SMH70823.1"/>
    <property type="molecule type" value="Genomic_DNA"/>
</dbReference>
<sequence length="39" mass="4537">MFTLNIQDTKLDCNIVKSIERLVAEDTGSRRLQRFGRLV</sequence>
<gene>
    <name evidence="1" type="ORF">NCS_10630</name>
</gene>
<name>A0A2H1FDI0_9ARCH</name>
<accession>A0A2H1FDI0</accession>
<keyword evidence="2" id="KW-1185">Reference proteome</keyword>
<evidence type="ECO:0000313" key="1">
    <source>
        <dbReference type="EMBL" id="SMH70823.1"/>
    </source>
</evidence>
<proteinExistence type="predicted"/>
<organism evidence="1 2">
    <name type="scientific">Candidatus Nitrosotalea okcheonensis</name>
    <dbReference type="NCBI Taxonomy" id="1903276"/>
    <lineage>
        <taxon>Archaea</taxon>
        <taxon>Nitrososphaerota</taxon>
        <taxon>Nitrososphaeria</taxon>
        <taxon>Nitrosotaleales</taxon>
        <taxon>Nitrosotaleaceae</taxon>
        <taxon>Nitrosotalea</taxon>
    </lineage>
</organism>
<protein>
    <submittedName>
        <fullName evidence="1">Uncharacterized protein</fullName>
    </submittedName>
</protein>
<dbReference type="Proteomes" id="UP000230607">
    <property type="component" value="Chromosome 1"/>
</dbReference>
<reference evidence="2" key="1">
    <citation type="submission" date="2017-03" db="EMBL/GenBank/DDBJ databases">
        <authorList>
            <person name="Herbold C."/>
        </authorList>
    </citation>
    <scope>NUCLEOTIDE SEQUENCE [LARGE SCALE GENOMIC DNA]</scope>
</reference>
<dbReference type="AlphaFoldDB" id="A0A2H1FDI0"/>
<evidence type="ECO:0000313" key="2">
    <source>
        <dbReference type="Proteomes" id="UP000230607"/>
    </source>
</evidence>